<dbReference type="InterPro" id="IPR033469">
    <property type="entry name" value="CYTH-like_dom_sf"/>
</dbReference>
<dbReference type="PANTHER" id="PTHR39339:SF1">
    <property type="entry name" value="CHAD DOMAIN-CONTAINING PROTEIN"/>
    <property type="match status" value="1"/>
</dbReference>
<dbReference type="InterPro" id="IPR023577">
    <property type="entry name" value="CYTH_domain"/>
</dbReference>
<dbReference type="Pfam" id="PF05235">
    <property type="entry name" value="CHAD"/>
    <property type="match status" value="1"/>
</dbReference>
<dbReference type="RefSeq" id="WP_330153349.1">
    <property type="nucleotide sequence ID" value="NZ_JAUZMZ010000110.1"/>
</dbReference>
<evidence type="ECO:0000313" key="4">
    <source>
        <dbReference type="EMBL" id="MEE2033960.1"/>
    </source>
</evidence>
<dbReference type="PROSITE" id="PS51707">
    <property type="entry name" value="CYTH"/>
    <property type="match status" value="1"/>
</dbReference>
<evidence type="ECO:0000313" key="5">
    <source>
        <dbReference type="Proteomes" id="UP001331936"/>
    </source>
</evidence>
<dbReference type="Gene3D" id="2.40.320.10">
    <property type="entry name" value="Hypothetical Protein Pfu-838710-001"/>
    <property type="match status" value="1"/>
</dbReference>
<dbReference type="InterPro" id="IPR038186">
    <property type="entry name" value="CHAD_dom_sf"/>
</dbReference>
<feature type="region of interest" description="Disordered" evidence="1">
    <location>
        <begin position="1"/>
        <end position="32"/>
    </location>
</feature>
<feature type="domain" description="CHAD" evidence="3">
    <location>
        <begin position="224"/>
        <end position="511"/>
    </location>
</feature>
<dbReference type="PANTHER" id="PTHR39339">
    <property type="entry name" value="SLR1444 PROTEIN"/>
    <property type="match status" value="1"/>
</dbReference>
<sequence length="518" mass="57420">MSTQQSGGGSAIHATEESERKYTATPDQPLPDLSGVARVASIDVDTVELSAQYYDTSDLRLLRSKITLRRREGGDDAGWHLKLPAGLDTRTELHFPLGTSGNGHGPDRPPAELLGLLRGIRRNRPVALAALLSTTRNRRRLRDSEGALLAEVVVDDVTAVRGPDDIELQWREVEVELGDGGTASGSELLDAVEAQLATAGITRSPSPSKLHRVLGDLMPVLPEATGAAGYLRDYLVKELHLLELADVAVRRQAPESIHSMRKAARRIRSALQTYADDVELDDTLVDELRWLGRRLSPARDLEVQWERLTDRVADIPIESQREATKARIDEYFSAKSDAARIESIEALDSERYVELLAGIDALIDQLSVAPSKHRKRAGLRPEKLVQSIGSVAKKVSKRVARVGDAEDPVERDERMHRARKGAKRMRYAIEVIAPLHPGRTDRALGRFDSFQDLLGEFQDSVVAREHLVDMVSEQHHAAESSFGLGILYRLESEIGAQQAAHLERAWRKALRAARKLWD</sequence>
<evidence type="ECO:0000256" key="1">
    <source>
        <dbReference type="SAM" id="MobiDB-lite"/>
    </source>
</evidence>
<comment type="caution">
    <text evidence="4">The sequence shown here is derived from an EMBL/GenBank/DDBJ whole genome shotgun (WGS) entry which is preliminary data.</text>
</comment>
<accession>A0ABU7JVC1</accession>
<proteinExistence type="predicted"/>
<dbReference type="PROSITE" id="PS51708">
    <property type="entry name" value="CHAD"/>
    <property type="match status" value="1"/>
</dbReference>
<keyword evidence="5" id="KW-1185">Reference proteome</keyword>
<feature type="compositionally biased region" description="Gly residues" evidence="1">
    <location>
        <begin position="1"/>
        <end position="10"/>
    </location>
</feature>
<name>A0ABU7JVC1_9NOCA</name>
<organism evidence="4 5">
    <name type="scientific">Rhodococcus chondri</name>
    <dbReference type="NCBI Taxonomy" id="3065941"/>
    <lineage>
        <taxon>Bacteria</taxon>
        <taxon>Bacillati</taxon>
        <taxon>Actinomycetota</taxon>
        <taxon>Actinomycetes</taxon>
        <taxon>Mycobacteriales</taxon>
        <taxon>Nocardiaceae</taxon>
        <taxon>Rhodococcus</taxon>
    </lineage>
</organism>
<dbReference type="SMART" id="SM01118">
    <property type="entry name" value="CYTH"/>
    <property type="match status" value="1"/>
</dbReference>
<reference evidence="4 5" key="1">
    <citation type="submission" date="2023-08" db="EMBL/GenBank/DDBJ databases">
        <authorList>
            <person name="Girao M."/>
            <person name="Carvalho M.F."/>
        </authorList>
    </citation>
    <scope>NUCLEOTIDE SEQUENCE [LARGE SCALE GENOMIC DNA]</scope>
    <source>
        <strain evidence="4 5">CC-R104</strain>
    </source>
</reference>
<evidence type="ECO:0000259" key="3">
    <source>
        <dbReference type="PROSITE" id="PS51708"/>
    </source>
</evidence>
<dbReference type="SMART" id="SM00880">
    <property type="entry name" value="CHAD"/>
    <property type="match status" value="1"/>
</dbReference>
<dbReference type="CDD" id="cd07374">
    <property type="entry name" value="CYTH-like_Pase"/>
    <property type="match status" value="1"/>
</dbReference>
<dbReference type="Proteomes" id="UP001331936">
    <property type="component" value="Unassembled WGS sequence"/>
</dbReference>
<dbReference type="SUPFAM" id="SSF55154">
    <property type="entry name" value="CYTH-like phosphatases"/>
    <property type="match status" value="1"/>
</dbReference>
<protein>
    <submittedName>
        <fullName evidence="4">CYTH and CHAD domain-containing protein</fullName>
    </submittedName>
</protein>
<evidence type="ECO:0000259" key="2">
    <source>
        <dbReference type="PROSITE" id="PS51707"/>
    </source>
</evidence>
<dbReference type="EMBL" id="JAUZMZ010000110">
    <property type="protein sequence ID" value="MEE2033960.1"/>
    <property type="molecule type" value="Genomic_DNA"/>
</dbReference>
<dbReference type="Gene3D" id="1.40.20.10">
    <property type="entry name" value="CHAD domain"/>
    <property type="match status" value="1"/>
</dbReference>
<dbReference type="Pfam" id="PF01928">
    <property type="entry name" value="CYTH"/>
    <property type="match status" value="1"/>
</dbReference>
<dbReference type="InterPro" id="IPR007899">
    <property type="entry name" value="CHAD_dom"/>
</dbReference>
<gene>
    <name evidence="4" type="ORF">Q8814_17880</name>
</gene>
<feature type="domain" description="CYTH" evidence="2">
    <location>
        <begin position="15"/>
        <end position="220"/>
    </location>
</feature>